<gene>
    <name evidence="2" type="ORF">HC352_05680</name>
</gene>
<dbReference type="RefSeq" id="WP_168917976.1">
    <property type="nucleotide sequence ID" value="NZ_CP050804.1"/>
</dbReference>
<keyword evidence="1" id="KW-0472">Membrane</keyword>
<protein>
    <submittedName>
        <fullName evidence="2">Uncharacterized protein</fullName>
    </submittedName>
</protein>
<proteinExistence type="predicted"/>
<keyword evidence="3" id="KW-1185">Reference proteome</keyword>
<name>A0A6H2ELV5_9ACTO</name>
<organism evidence="2 3">
    <name type="scientific">Arcanobacterium buesumense</name>
    <dbReference type="NCBI Taxonomy" id="2722751"/>
    <lineage>
        <taxon>Bacteria</taxon>
        <taxon>Bacillati</taxon>
        <taxon>Actinomycetota</taxon>
        <taxon>Actinomycetes</taxon>
        <taxon>Actinomycetales</taxon>
        <taxon>Actinomycetaceae</taxon>
        <taxon>Arcanobacterium</taxon>
    </lineage>
</organism>
<evidence type="ECO:0000313" key="2">
    <source>
        <dbReference type="EMBL" id="QJC22042.1"/>
    </source>
</evidence>
<evidence type="ECO:0000313" key="3">
    <source>
        <dbReference type="Proteomes" id="UP000502298"/>
    </source>
</evidence>
<reference evidence="2 3" key="1">
    <citation type="submission" date="2020-03" db="EMBL/GenBank/DDBJ databases">
        <title>Complete genome of Arcanobacterium buesumensis sp. nov. strain 2701.</title>
        <authorList>
            <person name="Borowiak M."/>
            <person name="Alssahen M."/>
            <person name="Laemmler C."/>
            <person name="Malorny B."/>
            <person name="Hassan A."/>
            <person name="Prenger-Berninghoff E."/>
            <person name="Ploetz M."/>
            <person name="Abdulmawjood A."/>
        </authorList>
    </citation>
    <scope>NUCLEOTIDE SEQUENCE [LARGE SCALE GENOMIC DNA]</scope>
    <source>
        <strain evidence="2 3">2701</strain>
    </source>
</reference>
<feature type="transmembrane region" description="Helical" evidence="1">
    <location>
        <begin position="34"/>
        <end position="54"/>
    </location>
</feature>
<dbReference type="Proteomes" id="UP000502298">
    <property type="component" value="Chromosome"/>
</dbReference>
<keyword evidence="1" id="KW-0812">Transmembrane</keyword>
<evidence type="ECO:0000256" key="1">
    <source>
        <dbReference type="SAM" id="Phobius"/>
    </source>
</evidence>
<keyword evidence="1" id="KW-1133">Transmembrane helix</keyword>
<feature type="transmembrane region" description="Helical" evidence="1">
    <location>
        <begin position="61"/>
        <end position="80"/>
    </location>
</feature>
<dbReference type="AlphaFoldDB" id="A0A6H2ELV5"/>
<sequence>MRAFERPMMIVALVFIGVMAILGWYTIIVAGGNTTGLLIGLVASIMIAIGVWGWHRESLNLCATAALGAGLLFPTPFGLIPMICGFILFTLIVSLDLLVTFLGE</sequence>
<dbReference type="EMBL" id="CP050804">
    <property type="protein sequence ID" value="QJC22042.1"/>
    <property type="molecule type" value="Genomic_DNA"/>
</dbReference>
<accession>A0A6H2ELV5</accession>
<dbReference type="KEGG" id="arca:HC352_05680"/>
<feature type="transmembrane region" description="Helical" evidence="1">
    <location>
        <begin position="7"/>
        <end position="28"/>
    </location>
</feature>